<gene>
    <name evidence="5" type="ORF">CBP51_07930</name>
</gene>
<proteinExistence type="predicted"/>
<name>A0A266QAM0_9GAMM</name>
<dbReference type="EMBL" id="NHNI01000001">
    <property type="protein sequence ID" value="OZY86908.1"/>
    <property type="molecule type" value="Genomic_DNA"/>
</dbReference>
<evidence type="ECO:0000313" key="6">
    <source>
        <dbReference type="Proteomes" id="UP000216101"/>
    </source>
</evidence>
<dbReference type="PROSITE" id="PS50043">
    <property type="entry name" value="HTH_LUXR_2"/>
    <property type="match status" value="1"/>
</dbReference>
<sequence>MSDIQPLADVVASIKSPGFGSMLAAYLQSRLECDHVLMLGCRTDKHPIYLYDSISNNRDFLFQRYLTGSYLEDPFYRAAQQHAQAGVLRLADVIREPHALRDYRDHFTCKTAMYDELCLFTRLDSHRWLLLFVGYGDENPARHHKAYQELLRLQPLLDALLQQHWGAHSFSLSAGSANKTELQQFLARALASFGEPVLSKREQEITLLLIQGFDSQEIAEMSAISVGTVKNHRKKIYAKLRIASLSELFQLFLTHLLSS</sequence>
<dbReference type="CDD" id="cd06170">
    <property type="entry name" value="LuxR_C_like"/>
    <property type="match status" value="1"/>
</dbReference>
<evidence type="ECO:0000256" key="1">
    <source>
        <dbReference type="ARBA" id="ARBA00023015"/>
    </source>
</evidence>
<comment type="caution">
    <text evidence="5">The sequence shown here is derived from an EMBL/GenBank/DDBJ whole genome shotgun (WGS) entry which is preliminary data.</text>
</comment>
<dbReference type="InterPro" id="IPR036388">
    <property type="entry name" value="WH-like_DNA-bd_sf"/>
</dbReference>
<protein>
    <submittedName>
        <fullName evidence="5">Helix-turn-helix transcriptional regulator</fullName>
    </submittedName>
</protein>
<dbReference type="SMART" id="SM00421">
    <property type="entry name" value="HTH_LUXR"/>
    <property type="match status" value="1"/>
</dbReference>
<dbReference type="RefSeq" id="WP_094984439.1">
    <property type="nucleotide sequence ID" value="NZ_NHNI01000001.1"/>
</dbReference>
<feature type="domain" description="HTH luxR-type" evidence="4">
    <location>
        <begin position="191"/>
        <end position="256"/>
    </location>
</feature>
<reference evidence="6" key="1">
    <citation type="submission" date="2017-05" db="EMBL/GenBank/DDBJ databases">
        <authorList>
            <person name="Barney B.M."/>
        </authorList>
    </citation>
    <scope>NUCLEOTIDE SEQUENCE [LARGE SCALE GENOMIC DNA]</scope>
    <source>
        <strain evidence="6">PSBB022</strain>
    </source>
</reference>
<keyword evidence="6" id="KW-1185">Reference proteome</keyword>
<dbReference type="GO" id="GO:0003677">
    <property type="term" value="F:DNA binding"/>
    <property type="evidence" value="ECO:0007669"/>
    <property type="project" value="UniProtKB-KW"/>
</dbReference>
<organism evidence="5 6">
    <name type="scientific">Cellvibrio mixtus</name>
    <dbReference type="NCBI Taxonomy" id="39650"/>
    <lineage>
        <taxon>Bacteria</taxon>
        <taxon>Pseudomonadati</taxon>
        <taxon>Pseudomonadota</taxon>
        <taxon>Gammaproteobacteria</taxon>
        <taxon>Cellvibrionales</taxon>
        <taxon>Cellvibrionaceae</taxon>
        <taxon>Cellvibrio</taxon>
    </lineage>
</organism>
<dbReference type="AlphaFoldDB" id="A0A266QAM0"/>
<dbReference type="Proteomes" id="UP000216101">
    <property type="component" value="Unassembled WGS sequence"/>
</dbReference>
<evidence type="ECO:0000259" key="4">
    <source>
        <dbReference type="PROSITE" id="PS50043"/>
    </source>
</evidence>
<keyword evidence="3" id="KW-0804">Transcription</keyword>
<evidence type="ECO:0000256" key="2">
    <source>
        <dbReference type="ARBA" id="ARBA00023125"/>
    </source>
</evidence>
<keyword evidence="1" id="KW-0805">Transcription regulation</keyword>
<dbReference type="GO" id="GO:0006355">
    <property type="term" value="P:regulation of DNA-templated transcription"/>
    <property type="evidence" value="ECO:0007669"/>
    <property type="project" value="InterPro"/>
</dbReference>
<dbReference type="Pfam" id="PF00196">
    <property type="entry name" value="GerE"/>
    <property type="match status" value="1"/>
</dbReference>
<evidence type="ECO:0000313" key="5">
    <source>
        <dbReference type="EMBL" id="OZY86908.1"/>
    </source>
</evidence>
<dbReference type="InterPro" id="IPR016032">
    <property type="entry name" value="Sig_transdc_resp-reg_C-effctor"/>
</dbReference>
<dbReference type="SUPFAM" id="SSF46894">
    <property type="entry name" value="C-terminal effector domain of the bipartite response regulators"/>
    <property type="match status" value="1"/>
</dbReference>
<dbReference type="Gene3D" id="1.10.10.10">
    <property type="entry name" value="Winged helix-like DNA-binding domain superfamily/Winged helix DNA-binding domain"/>
    <property type="match status" value="1"/>
</dbReference>
<dbReference type="PRINTS" id="PR00038">
    <property type="entry name" value="HTHLUXR"/>
</dbReference>
<dbReference type="PANTHER" id="PTHR44688:SF16">
    <property type="entry name" value="DNA-BINDING TRANSCRIPTIONAL ACTIVATOR DEVR_DOSR"/>
    <property type="match status" value="1"/>
</dbReference>
<dbReference type="PANTHER" id="PTHR44688">
    <property type="entry name" value="DNA-BINDING TRANSCRIPTIONAL ACTIVATOR DEVR_DOSR"/>
    <property type="match status" value="1"/>
</dbReference>
<accession>A0A266QAM0</accession>
<dbReference type="InterPro" id="IPR000792">
    <property type="entry name" value="Tscrpt_reg_LuxR_C"/>
</dbReference>
<evidence type="ECO:0000256" key="3">
    <source>
        <dbReference type="ARBA" id="ARBA00023163"/>
    </source>
</evidence>
<keyword evidence="2" id="KW-0238">DNA-binding</keyword>